<keyword evidence="3" id="KW-0804">Transcription</keyword>
<dbReference type="PROSITE" id="PS50937">
    <property type="entry name" value="HTH_MERR_2"/>
    <property type="match status" value="1"/>
</dbReference>
<dbReference type="RefSeq" id="WP_054811703.1">
    <property type="nucleotide sequence ID" value="NZ_JADLPW010000007.1"/>
</dbReference>
<evidence type="ECO:0000256" key="3">
    <source>
        <dbReference type="ARBA" id="ARBA00023163"/>
    </source>
</evidence>
<evidence type="ECO:0000313" key="7">
    <source>
        <dbReference type="Proteomes" id="UP000252586"/>
    </source>
</evidence>
<proteinExistence type="predicted"/>
<dbReference type="CDD" id="cd04770">
    <property type="entry name" value="HTH_HMRTR"/>
    <property type="match status" value="1"/>
</dbReference>
<reference evidence="6 7" key="1">
    <citation type="submission" date="2018-06" db="EMBL/GenBank/DDBJ databases">
        <title>Genomic Encyclopedia of Type Strains, Phase IV (KMG-IV): sequencing the most valuable type-strain genomes for metagenomic binning, comparative biology and taxonomic classification.</title>
        <authorList>
            <person name="Goeker M."/>
        </authorList>
    </citation>
    <scope>NUCLEOTIDE SEQUENCE [LARGE SCALE GENOMIC DNA]</scope>
    <source>
        <strain evidence="6 7">DSM 44599</strain>
    </source>
</reference>
<sequence length="163" mass="17560">MKIGELAAAGGVTTKTIRFYEGEGLMPEPGRTPTGYRDYSSEHLARLQFIRRAQAAGLSLREAGQILSVHDRGEQPCGHVQAILSERLDQVRAQIAELITLEAHLQTLLDTSRTDQPTSHDDSTVCWIIESNVSVSNDQPLDADPFGHVSEAGSTPPGGGVGR</sequence>
<dbReference type="AlphaFoldDB" id="A0A366CV47"/>
<dbReference type="STRING" id="1210090.GCA_001613185_07014"/>
<dbReference type="GeneID" id="57067702"/>
<keyword evidence="2" id="KW-0238">DNA-binding</keyword>
<dbReference type="InterPro" id="IPR009061">
    <property type="entry name" value="DNA-bd_dom_put_sf"/>
</dbReference>
<evidence type="ECO:0000256" key="2">
    <source>
        <dbReference type="ARBA" id="ARBA00023125"/>
    </source>
</evidence>
<evidence type="ECO:0000259" key="5">
    <source>
        <dbReference type="PROSITE" id="PS50937"/>
    </source>
</evidence>
<keyword evidence="7" id="KW-1185">Reference proteome</keyword>
<dbReference type="PRINTS" id="PR00040">
    <property type="entry name" value="HTHMERR"/>
</dbReference>
<dbReference type="Pfam" id="PF13411">
    <property type="entry name" value="MerR_1"/>
    <property type="match status" value="1"/>
</dbReference>
<dbReference type="InterPro" id="IPR000551">
    <property type="entry name" value="MerR-type_HTH_dom"/>
</dbReference>
<name>A0A366CV47_9NOCA</name>
<feature type="domain" description="HTH merR-type" evidence="5">
    <location>
        <begin position="1"/>
        <end position="69"/>
    </location>
</feature>
<dbReference type="Gene3D" id="1.10.1660.10">
    <property type="match status" value="1"/>
</dbReference>
<dbReference type="GO" id="GO:0003677">
    <property type="term" value="F:DNA binding"/>
    <property type="evidence" value="ECO:0007669"/>
    <property type="project" value="UniProtKB-KW"/>
</dbReference>
<dbReference type="PANTHER" id="PTHR30204">
    <property type="entry name" value="REDOX-CYCLING DRUG-SENSING TRANSCRIPTIONAL ACTIVATOR SOXR"/>
    <property type="match status" value="1"/>
</dbReference>
<gene>
    <name evidence="6" type="ORF">DFR74_1377</name>
</gene>
<dbReference type="OrthoDB" id="9802039at2"/>
<protein>
    <submittedName>
        <fullName evidence="6">MerR family transcriptional regulator</fullName>
    </submittedName>
</protein>
<dbReference type="GO" id="GO:0003700">
    <property type="term" value="F:DNA-binding transcription factor activity"/>
    <property type="evidence" value="ECO:0007669"/>
    <property type="project" value="InterPro"/>
</dbReference>
<comment type="caution">
    <text evidence="6">The sequence shown here is derived from an EMBL/GenBank/DDBJ whole genome shotgun (WGS) entry which is preliminary data.</text>
</comment>
<evidence type="ECO:0000313" key="6">
    <source>
        <dbReference type="EMBL" id="RBO79542.1"/>
    </source>
</evidence>
<dbReference type="SMART" id="SM00422">
    <property type="entry name" value="HTH_MERR"/>
    <property type="match status" value="1"/>
</dbReference>
<dbReference type="EMBL" id="QNRE01000037">
    <property type="protein sequence ID" value="RBO79542.1"/>
    <property type="molecule type" value="Genomic_DNA"/>
</dbReference>
<feature type="region of interest" description="Disordered" evidence="4">
    <location>
        <begin position="139"/>
        <end position="163"/>
    </location>
</feature>
<evidence type="ECO:0000256" key="1">
    <source>
        <dbReference type="ARBA" id="ARBA00023015"/>
    </source>
</evidence>
<dbReference type="InterPro" id="IPR047057">
    <property type="entry name" value="MerR_fam"/>
</dbReference>
<dbReference type="PANTHER" id="PTHR30204:SF94">
    <property type="entry name" value="HEAVY METAL-DEPENDENT TRANSCRIPTIONAL REGULATOR HI_0293-RELATED"/>
    <property type="match status" value="1"/>
</dbReference>
<keyword evidence="1" id="KW-0805">Transcription regulation</keyword>
<dbReference type="SUPFAM" id="SSF46955">
    <property type="entry name" value="Putative DNA-binding domain"/>
    <property type="match status" value="1"/>
</dbReference>
<organism evidence="6 7">
    <name type="scientific">Nocardia puris</name>
    <dbReference type="NCBI Taxonomy" id="208602"/>
    <lineage>
        <taxon>Bacteria</taxon>
        <taxon>Bacillati</taxon>
        <taxon>Actinomycetota</taxon>
        <taxon>Actinomycetes</taxon>
        <taxon>Mycobacteriales</taxon>
        <taxon>Nocardiaceae</taxon>
        <taxon>Nocardia</taxon>
    </lineage>
</organism>
<evidence type="ECO:0000256" key="4">
    <source>
        <dbReference type="SAM" id="MobiDB-lite"/>
    </source>
</evidence>
<accession>A0A366CV47</accession>
<dbReference type="Proteomes" id="UP000252586">
    <property type="component" value="Unassembled WGS sequence"/>
</dbReference>